<evidence type="ECO:0000256" key="1">
    <source>
        <dbReference type="SAM" id="SignalP"/>
    </source>
</evidence>
<evidence type="ECO:0000313" key="2">
    <source>
        <dbReference type="EMBL" id="SGY19008.1"/>
    </source>
</evidence>
<dbReference type="Proteomes" id="UP000249464">
    <property type="component" value="Unassembled WGS sequence"/>
</dbReference>
<organism evidence="2 3">
    <name type="scientific">Microbotryum silenes-dioicae</name>
    <dbReference type="NCBI Taxonomy" id="796604"/>
    <lineage>
        <taxon>Eukaryota</taxon>
        <taxon>Fungi</taxon>
        <taxon>Dikarya</taxon>
        <taxon>Basidiomycota</taxon>
        <taxon>Pucciniomycotina</taxon>
        <taxon>Microbotryomycetes</taxon>
        <taxon>Microbotryales</taxon>
        <taxon>Microbotryaceae</taxon>
        <taxon>Microbotryum</taxon>
    </lineage>
</organism>
<name>A0A2X0LXT3_9BASI</name>
<dbReference type="EMBL" id="FQNC01000016">
    <property type="protein sequence ID" value="SGY19008.1"/>
    <property type="molecule type" value="Genomic_DNA"/>
</dbReference>
<keyword evidence="3" id="KW-1185">Reference proteome</keyword>
<accession>A0A2X0LXT3</accession>
<reference evidence="2 3" key="1">
    <citation type="submission" date="2016-11" db="EMBL/GenBank/DDBJ databases">
        <authorList>
            <person name="Jaros S."/>
            <person name="Januszkiewicz K."/>
            <person name="Wedrychowicz H."/>
        </authorList>
    </citation>
    <scope>NUCLEOTIDE SEQUENCE [LARGE SCALE GENOMIC DNA]</scope>
</reference>
<proteinExistence type="predicted"/>
<keyword evidence="1" id="KW-0732">Signal</keyword>
<protein>
    <submittedName>
        <fullName evidence="2">BQ5605_C014g07533 protein</fullName>
    </submittedName>
</protein>
<sequence>MRATLLFLVICCLIVSTLSRKWPPGALRENPGTCAAVRHMNPVCRRTISASSSDCMKKCDGQPGKDGAECYAACSFNNIPCKRVTILVTCLHRCDSDGTYVYNPPGNASQQVTTCSDGVGDKKKRKRKRKSCCMQGCCTIVESVE</sequence>
<gene>
    <name evidence="2" type="primary">BQ5605_C014g07533</name>
    <name evidence="2" type="ORF">BQ5605_C014G07533</name>
</gene>
<evidence type="ECO:0000313" key="3">
    <source>
        <dbReference type="Proteomes" id="UP000249464"/>
    </source>
</evidence>
<feature type="signal peptide" evidence="1">
    <location>
        <begin position="1"/>
        <end position="19"/>
    </location>
</feature>
<dbReference type="AlphaFoldDB" id="A0A2X0LXT3"/>
<feature type="chain" id="PRO_5016079296" evidence="1">
    <location>
        <begin position="20"/>
        <end position="145"/>
    </location>
</feature>